<dbReference type="PANTHER" id="PTHR43481">
    <property type="entry name" value="FRUCTOSE-1-PHOSPHATE PHOSPHATASE"/>
    <property type="match status" value="1"/>
</dbReference>
<gene>
    <name evidence="1" type="ORF">ENR64_21680</name>
</gene>
<dbReference type="InterPro" id="IPR023214">
    <property type="entry name" value="HAD_sf"/>
</dbReference>
<dbReference type="InterPro" id="IPR023198">
    <property type="entry name" value="PGP-like_dom2"/>
</dbReference>
<dbReference type="InterPro" id="IPR051806">
    <property type="entry name" value="HAD-like_SPP"/>
</dbReference>
<dbReference type="Pfam" id="PF00702">
    <property type="entry name" value="Hydrolase"/>
    <property type="match status" value="1"/>
</dbReference>
<protein>
    <submittedName>
        <fullName evidence="1">HAD family phosphatase</fullName>
    </submittedName>
</protein>
<proteinExistence type="predicted"/>
<organism evidence="1">
    <name type="scientific">Oscillatoriales cyanobacterium SpSt-418</name>
    <dbReference type="NCBI Taxonomy" id="2282169"/>
    <lineage>
        <taxon>Bacteria</taxon>
        <taxon>Bacillati</taxon>
        <taxon>Cyanobacteriota</taxon>
        <taxon>Cyanophyceae</taxon>
        <taxon>Oscillatoriophycideae</taxon>
        <taxon>Oscillatoriales</taxon>
    </lineage>
</organism>
<dbReference type="EMBL" id="DSRU01000317">
    <property type="protein sequence ID" value="HFN00305.1"/>
    <property type="molecule type" value="Genomic_DNA"/>
</dbReference>
<dbReference type="GO" id="GO:0050308">
    <property type="term" value="F:sugar-phosphatase activity"/>
    <property type="evidence" value="ECO:0007669"/>
    <property type="project" value="TreeGrafter"/>
</dbReference>
<dbReference type="Gene3D" id="1.10.150.240">
    <property type="entry name" value="Putative phosphatase, domain 2"/>
    <property type="match status" value="1"/>
</dbReference>
<dbReference type="InterPro" id="IPR006439">
    <property type="entry name" value="HAD-SF_hydro_IA"/>
</dbReference>
<name>A0A7C3KGA4_9CYAN</name>
<dbReference type="SFLD" id="SFLDS00003">
    <property type="entry name" value="Haloacid_Dehalogenase"/>
    <property type="match status" value="1"/>
</dbReference>
<comment type="caution">
    <text evidence="1">The sequence shown here is derived from an EMBL/GenBank/DDBJ whole genome shotgun (WGS) entry which is preliminary data.</text>
</comment>
<dbReference type="PANTHER" id="PTHR43481:SF4">
    <property type="entry name" value="GLYCEROL-1-PHOSPHATE PHOSPHOHYDROLASE 1-RELATED"/>
    <property type="match status" value="1"/>
</dbReference>
<dbReference type="NCBIfam" id="TIGR01509">
    <property type="entry name" value="HAD-SF-IA-v3"/>
    <property type="match status" value="1"/>
</dbReference>
<dbReference type="SFLD" id="SFLDG01129">
    <property type="entry name" value="C1.5:_HAD__Beta-PGM__Phosphata"/>
    <property type="match status" value="1"/>
</dbReference>
<sequence length="207" mass="22676">MASLSMNPVSLEPTPPFAALIFDCDGTVANTLPVHYKAWSEAVRAFDIEITPEWYYARAGISSSELIEMMKEAFKPDLDADQVKAEKQRVFHALVEQISVIQPVADIIRAYRGKVPLAIASGGSRVLVEATLTSTGLIDHFDCIVTIENVERGKPAPDIFLMSAQKLDVEPQECIVYEDSDIGLEAARRAGMRAIDVRLAQSHASVS</sequence>
<dbReference type="PRINTS" id="PR00413">
    <property type="entry name" value="HADHALOGNASE"/>
</dbReference>
<reference evidence="1" key="1">
    <citation type="journal article" date="2020" name="mSystems">
        <title>Genome- and Community-Level Interaction Insights into Carbon Utilization and Element Cycling Functions of Hydrothermarchaeota in Hydrothermal Sediment.</title>
        <authorList>
            <person name="Zhou Z."/>
            <person name="Liu Y."/>
            <person name="Xu W."/>
            <person name="Pan J."/>
            <person name="Luo Z.H."/>
            <person name="Li M."/>
        </authorList>
    </citation>
    <scope>NUCLEOTIDE SEQUENCE [LARGE SCALE GENOMIC DNA]</scope>
    <source>
        <strain evidence="1">SpSt-418</strain>
    </source>
</reference>
<evidence type="ECO:0000313" key="1">
    <source>
        <dbReference type="EMBL" id="HFN00305.1"/>
    </source>
</evidence>
<dbReference type="Gene3D" id="3.40.50.1000">
    <property type="entry name" value="HAD superfamily/HAD-like"/>
    <property type="match status" value="1"/>
</dbReference>
<dbReference type="AlphaFoldDB" id="A0A7C3KGA4"/>
<dbReference type="InterPro" id="IPR036412">
    <property type="entry name" value="HAD-like_sf"/>
</dbReference>
<dbReference type="CDD" id="cd07505">
    <property type="entry name" value="HAD_BPGM-like"/>
    <property type="match status" value="1"/>
</dbReference>
<accession>A0A7C3KGA4</accession>
<dbReference type="SUPFAM" id="SSF56784">
    <property type="entry name" value="HAD-like"/>
    <property type="match status" value="1"/>
</dbReference>